<feature type="chain" id="PRO_5010330333" evidence="1">
    <location>
        <begin position="21"/>
        <end position="129"/>
    </location>
</feature>
<sequence>MKRSLITAAFLIALGSFAKAQSFNSYGLASLDTSINLSNKLKQFKADTSFNFMQPKINPYTQLTPLQLLPNNQLQFLTTDTFKSNMPVVKFQNTDHMPVLKLGDTDKMHYTMRIKRIGNAMATNEKPTP</sequence>
<dbReference type="RefSeq" id="WP_074488575.1">
    <property type="nucleotide sequence ID" value="NZ_FPAM01000002.1"/>
</dbReference>
<keyword evidence="3" id="KW-1185">Reference proteome</keyword>
<dbReference type="EMBL" id="MPPL01000001">
    <property type="protein sequence ID" value="OKS85784.1"/>
    <property type="molecule type" value="Genomic_DNA"/>
</dbReference>
<dbReference type="Proteomes" id="UP000186720">
    <property type="component" value="Unassembled WGS sequence"/>
</dbReference>
<comment type="caution">
    <text evidence="2">The sequence shown here is derived from an EMBL/GenBank/DDBJ whole genome shotgun (WGS) entry which is preliminary data.</text>
</comment>
<dbReference type="STRING" id="1302689.RG47T_1230"/>
<dbReference type="OrthoDB" id="795808at2"/>
<dbReference type="AlphaFoldDB" id="A0A1Q5ZVI6"/>
<evidence type="ECO:0000313" key="3">
    <source>
        <dbReference type="Proteomes" id="UP000186720"/>
    </source>
</evidence>
<gene>
    <name evidence="2" type="ORF">RG47T_1230</name>
</gene>
<organism evidence="2 3">
    <name type="scientific">Mucilaginibacter polytrichastri</name>
    <dbReference type="NCBI Taxonomy" id="1302689"/>
    <lineage>
        <taxon>Bacteria</taxon>
        <taxon>Pseudomonadati</taxon>
        <taxon>Bacteroidota</taxon>
        <taxon>Sphingobacteriia</taxon>
        <taxon>Sphingobacteriales</taxon>
        <taxon>Sphingobacteriaceae</taxon>
        <taxon>Mucilaginibacter</taxon>
    </lineage>
</organism>
<protein>
    <submittedName>
        <fullName evidence="2">Uncharacterized protein</fullName>
    </submittedName>
</protein>
<accession>A0A1Q5ZVI6</accession>
<evidence type="ECO:0000313" key="2">
    <source>
        <dbReference type="EMBL" id="OKS85784.1"/>
    </source>
</evidence>
<name>A0A1Q5ZVI6_9SPHI</name>
<evidence type="ECO:0000256" key="1">
    <source>
        <dbReference type="SAM" id="SignalP"/>
    </source>
</evidence>
<reference evidence="2 3" key="1">
    <citation type="submission" date="2016-11" db="EMBL/GenBank/DDBJ databases">
        <title>Whole Genome Sequencing of Mucilaginibacter polytrichastri RG4-7(T) isolated from the moss sample.</title>
        <authorList>
            <person name="Li Y."/>
        </authorList>
    </citation>
    <scope>NUCLEOTIDE SEQUENCE [LARGE SCALE GENOMIC DNA]</scope>
    <source>
        <strain evidence="2 3">RG4-7</strain>
    </source>
</reference>
<proteinExistence type="predicted"/>
<feature type="signal peptide" evidence="1">
    <location>
        <begin position="1"/>
        <end position="20"/>
    </location>
</feature>
<keyword evidence="1" id="KW-0732">Signal</keyword>